<dbReference type="GO" id="GO:0005886">
    <property type="term" value="C:plasma membrane"/>
    <property type="evidence" value="ECO:0007669"/>
    <property type="project" value="UniProtKB-SubCell"/>
</dbReference>
<dbReference type="Gene3D" id="1.20.1250.20">
    <property type="entry name" value="MFS general substrate transporter like domains"/>
    <property type="match status" value="2"/>
</dbReference>
<dbReference type="KEGG" id="acab:QRX50_29815"/>
<keyword evidence="3" id="KW-0813">Transport</keyword>
<feature type="transmembrane region" description="Helical" evidence="11">
    <location>
        <begin position="313"/>
        <end position="333"/>
    </location>
</feature>
<keyword evidence="8 11" id="KW-0472">Membrane</keyword>
<dbReference type="CDD" id="cd17369">
    <property type="entry name" value="MFS_ShiA_like"/>
    <property type="match status" value="1"/>
</dbReference>
<evidence type="ECO:0000259" key="12">
    <source>
        <dbReference type="PROSITE" id="PS50850"/>
    </source>
</evidence>
<keyword evidence="5 11" id="KW-0812">Transmembrane</keyword>
<evidence type="ECO:0000256" key="11">
    <source>
        <dbReference type="SAM" id="Phobius"/>
    </source>
</evidence>
<evidence type="ECO:0000256" key="9">
    <source>
        <dbReference type="ARBA" id="ARBA00037295"/>
    </source>
</evidence>
<dbReference type="InterPro" id="IPR036259">
    <property type="entry name" value="MFS_trans_sf"/>
</dbReference>
<evidence type="ECO:0000256" key="3">
    <source>
        <dbReference type="ARBA" id="ARBA00022448"/>
    </source>
</evidence>
<dbReference type="RefSeq" id="WP_285966447.1">
    <property type="nucleotide sequence ID" value="NZ_CP127294.1"/>
</dbReference>
<keyword evidence="6" id="KW-0769">Symport</keyword>
<dbReference type="SUPFAM" id="SSF103473">
    <property type="entry name" value="MFS general substrate transporter"/>
    <property type="match status" value="1"/>
</dbReference>
<feature type="transmembrane region" description="Helical" evidence="11">
    <location>
        <begin position="284"/>
        <end position="306"/>
    </location>
</feature>
<evidence type="ECO:0000256" key="4">
    <source>
        <dbReference type="ARBA" id="ARBA00022475"/>
    </source>
</evidence>
<dbReference type="PANTHER" id="PTHR43045:SF1">
    <property type="entry name" value="SHIKIMATE TRANSPORTER"/>
    <property type="match status" value="1"/>
</dbReference>
<accession>A0A9Y2I8U2</accession>
<feature type="transmembrane region" description="Helical" evidence="11">
    <location>
        <begin position="353"/>
        <end position="371"/>
    </location>
</feature>
<dbReference type="Pfam" id="PF00083">
    <property type="entry name" value="Sugar_tr"/>
    <property type="match status" value="1"/>
</dbReference>
<feature type="transmembrane region" description="Helical" evidence="11">
    <location>
        <begin position="120"/>
        <end position="140"/>
    </location>
</feature>
<feature type="transmembrane region" description="Helical" evidence="11">
    <location>
        <begin position="405"/>
        <end position="426"/>
    </location>
</feature>
<dbReference type="InterPro" id="IPR020846">
    <property type="entry name" value="MFS_dom"/>
</dbReference>
<comment type="subcellular location">
    <subcellularLocation>
        <location evidence="1">Cell membrane</location>
        <topology evidence="1">Multi-pass membrane protein</topology>
    </subcellularLocation>
</comment>
<dbReference type="InterPro" id="IPR005828">
    <property type="entry name" value="MFS_sugar_transport-like"/>
</dbReference>
<dbReference type="AlphaFoldDB" id="A0A9Y2I8U2"/>
<comment type="similarity">
    <text evidence="2">Belongs to the major facilitator superfamily. Metabolite:H+ Symporter (MHS) family (TC 2.A.1.6) family.</text>
</comment>
<dbReference type="PANTHER" id="PTHR43045">
    <property type="entry name" value="SHIKIMATE TRANSPORTER"/>
    <property type="match status" value="1"/>
</dbReference>
<sequence length="443" mass="46640">MIEASAESKDSTLRQRKVSTARVLAAAMLGTTIEWYDFFIYGTAAALIFSQVFFPSSDPATGTLTAFAAFGAGFIMRPLGAVIIGHLGDKYGRRPMLVATVLLMGGATVAIGILPSYAAIGIWAPSLLVLLRLLQGFAAGGEWGGATLMAIEHAPRHRRTFYGAFTQAAVPVAYLLSAAMFFVLQGALDRQALLSWGWRIPFLLSIVVVAIAIVVRSGVPESPEFAAKSKRPERPPLLQVLTRYPRSVALTIGLTIVTSTDFYLGQVFLLSYATTHAGVPASSMLLVTIMGSAVNAGMTFVAARVADRVGNRAVFYVGLIGLAVLAFPTYLIVNTGSFAAILAVRMLGNAFNAAAYAPIASILAATFSVKVRYTGISLSYQVAAVLGGGFAPFIAQALLTATGSWMAVAGYSVTLCLISFASMSLLGKAAKENREQATLPAVV</sequence>
<evidence type="ECO:0000313" key="13">
    <source>
        <dbReference type="EMBL" id="WIX75682.1"/>
    </source>
</evidence>
<feature type="domain" description="Major facilitator superfamily (MFS) profile" evidence="12">
    <location>
        <begin position="23"/>
        <end position="431"/>
    </location>
</feature>
<feature type="transmembrane region" description="Helical" evidence="11">
    <location>
        <begin position="161"/>
        <end position="184"/>
    </location>
</feature>
<protein>
    <recommendedName>
        <fullName evidence="10">Putative proline/betaine transporter</fullName>
    </recommendedName>
</protein>
<evidence type="ECO:0000256" key="2">
    <source>
        <dbReference type="ARBA" id="ARBA00008240"/>
    </source>
</evidence>
<evidence type="ECO:0000256" key="7">
    <source>
        <dbReference type="ARBA" id="ARBA00022989"/>
    </source>
</evidence>
<keyword evidence="4" id="KW-1003">Cell membrane</keyword>
<gene>
    <name evidence="13" type="ORF">QRX50_29815</name>
</gene>
<evidence type="ECO:0000256" key="6">
    <source>
        <dbReference type="ARBA" id="ARBA00022847"/>
    </source>
</evidence>
<reference evidence="13 14" key="1">
    <citation type="submission" date="2023-06" db="EMBL/GenBank/DDBJ databases">
        <authorList>
            <person name="Oyuntsetseg B."/>
            <person name="Kim S.B."/>
        </authorList>
    </citation>
    <scope>NUCLEOTIDE SEQUENCE [LARGE SCALE GENOMIC DNA]</scope>
    <source>
        <strain evidence="13 14">2-15</strain>
    </source>
</reference>
<feature type="transmembrane region" description="Helical" evidence="11">
    <location>
        <begin position="248"/>
        <end position="272"/>
    </location>
</feature>
<feature type="transmembrane region" description="Helical" evidence="11">
    <location>
        <begin position="378"/>
        <end position="399"/>
    </location>
</feature>
<proteinExistence type="inferred from homology"/>
<organism evidence="13 14">
    <name type="scientific">Amycolatopsis carbonis</name>
    <dbReference type="NCBI Taxonomy" id="715471"/>
    <lineage>
        <taxon>Bacteria</taxon>
        <taxon>Bacillati</taxon>
        <taxon>Actinomycetota</taxon>
        <taxon>Actinomycetes</taxon>
        <taxon>Pseudonocardiales</taxon>
        <taxon>Pseudonocardiaceae</taxon>
        <taxon>Amycolatopsis</taxon>
    </lineage>
</organism>
<dbReference type="EMBL" id="CP127294">
    <property type="protein sequence ID" value="WIX75682.1"/>
    <property type="molecule type" value="Genomic_DNA"/>
</dbReference>
<keyword evidence="7 11" id="KW-1133">Transmembrane helix</keyword>
<evidence type="ECO:0000256" key="10">
    <source>
        <dbReference type="ARBA" id="ARBA00039918"/>
    </source>
</evidence>
<comment type="function">
    <text evidence="9">May be a proton symporter involved in the uptake of osmolytes such as proline and glycine betaine.</text>
</comment>
<feature type="transmembrane region" description="Helical" evidence="11">
    <location>
        <begin position="21"/>
        <end position="54"/>
    </location>
</feature>
<name>A0A9Y2I8U2_9PSEU</name>
<dbReference type="GO" id="GO:0015293">
    <property type="term" value="F:symporter activity"/>
    <property type="evidence" value="ECO:0007669"/>
    <property type="project" value="UniProtKB-KW"/>
</dbReference>
<feature type="transmembrane region" description="Helical" evidence="11">
    <location>
        <begin position="66"/>
        <end position="84"/>
    </location>
</feature>
<evidence type="ECO:0000256" key="1">
    <source>
        <dbReference type="ARBA" id="ARBA00004651"/>
    </source>
</evidence>
<dbReference type="PROSITE" id="PS50850">
    <property type="entry name" value="MFS"/>
    <property type="match status" value="1"/>
</dbReference>
<evidence type="ECO:0000256" key="5">
    <source>
        <dbReference type="ARBA" id="ARBA00022692"/>
    </source>
</evidence>
<dbReference type="Proteomes" id="UP001236014">
    <property type="component" value="Chromosome"/>
</dbReference>
<feature type="transmembrane region" description="Helical" evidence="11">
    <location>
        <begin position="196"/>
        <end position="215"/>
    </location>
</feature>
<feature type="transmembrane region" description="Helical" evidence="11">
    <location>
        <begin position="96"/>
        <end position="114"/>
    </location>
</feature>
<dbReference type="FunFam" id="1.20.1250.20:FF:000001">
    <property type="entry name" value="Dicarboxylate MFS transporter"/>
    <property type="match status" value="1"/>
</dbReference>
<dbReference type="InterPro" id="IPR011701">
    <property type="entry name" value="MFS"/>
</dbReference>
<keyword evidence="14" id="KW-1185">Reference proteome</keyword>
<evidence type="ECO:0000256" key="8">
    <source>
        <dbReference type="ARBA" id="ARBA00023136"/>
    </source>
</evidence>
<evidence type="ECO:0000313" key="14">
    <source>
        <dbReference type="Proteomes" id="UP001236014"/>
    </source>
</evidence>
<dbReference type="Pfam" id="PF07690">
    <property type="entry name" value="MFS_1"/>
    <property type="match status" value="1"/>
</dbReference>